<dbReference type="InterPro" id="IPR025724">
    <property type="entry name" value="GAG-pre-integrase_dom"/>
</dbReference>
<dbReference type="OrthoDB" id="111953at2759"/>
<feature type="region of interest" description="Disordered" evidence="1">
    <location>
        <begin position="1"/>
        <end position="34"/>
    </location>
</feature>
<evidence type="ECO:0000259" key="2">
    <source>
        <dbReference type="Pfam" id="PF13976"/>
    </source>
</evidence>
<evidence type="ECO:0000313" key="4">
    <source>
        <dbReference type="Proteomes" id="UP000237271"/>
    </source>
</evidence>
<feature type="compositionally biased region" description="Basic and acidic residues" evidence="1">
    <location>
        <begin position="209"/>
        <end position="218"/>
    </location>
</feature>
<keyword evidence="4" id="KW-1185">Reference proteome</keyword>
<dbReference type="Pfam" id="PF13976">
    <property type="entry name" value="gag_pre-integrs"/>
    <property type="match status" value="1"/>
</dbReference>
<accession>A0A2P4XJ23</accession>
<reference evidence="3 4" key="1">
    <citation type="journal article" date="2017" name="Genome Biol. Evol.">
        <title>Phytophthora megakarya and P. palmivora, closely related causal agents of cacao black pod rot, underwent increases in genome sizes and gene numbers by different mechanisms.</title>
        <authorList>
            <person name="Ali S.S."/>
            <person name="Shao J."/>
            <person name="Lary D.J."/>
            <person name="Kronmiller B."/>
            <person name="Shen D."/>
            <person name="Strem M.D."/>
            <person name="Amoako-Attah I."/>
            <person name="Akrofi A.Y."/>
            <person name="Begoude B.A."/>
            <person name="Ten Hoopen G.M."/>
            <person name="Coulibaly K."/>
            <person name="Kebe B.I."/>
            <person name="Melnick R.L."/>
            <person name="Guiltinan M.J."/>
            <person name="Tyler B.M."/>
            <person name="Meinhardt L.W."/>
            <person name="Bailey B.A."/>
        </authorList>
    </citation>
    <scope>NUCLEOTIDE SEQUENCE [LARGE SCALE GENOMIC DNA]</scope>
    <source>
        <strain evidence="4">sbr112.9</strain>
    </source>
</reference>
<evidence type="ECO:0000256" key="1">
    <source>
        <dbReference type="SAM" id="MobiDB-lite"/>
    </source>
</evidence>
<dbReference type="Proteomes" id="UP000237271">
    <property type="component" value="Unassembled WGS sequence"/>
</dbReference>
<feature type="domain" description="GAG-pre-integrase" evidence="2">
    <location>
        <begin position="328"/>
        <end position="386"/>
    </location>
</feature>
<evidence type="ECO:0000313" key="3">
    <source>
        <dbReference type="EMBL" id="POM65562.1"/>
    </source>
</evidence>
<organism evidence="3 4">
    <name type="scientific">Phytophthora palmivora</name>
    <dbReference type="NCBI Taxonomy" id="4796"/>
    <lineage>
        <taxon>Eukaryota</taxon>
        <taxon>Sar</taxon>
        <taxon>Stramenopiles</taxon>
        <taxon>Oomycota</taxon>
        <taxon>Peronosporomycetes</taxon>
        <taxon>Peronosporales</taxon>
        <taxon>Peronosporaceae</taxon>
        <taxon>Phytophthora</taxon>
    </lineage>
</organism>
<protein>
    <recommendedName>
        <fullName evidence="2">GAG-pre-integrase domain-containing protein</fullName>
    </recommendedName>
</protein>
<proteinExistence type="predicted"/>
<sequence length="438" mass="50696">MEFGALQGHIPRGQRGVAPQPAVRKVSGGGKAPKYDDDGGFDLYRARLESYLRQRDCWRVVIGEEGPDLQNVELNNPFEERNLFARDALLFGLQSKDAKKICKLSRASEMWATFVRDKTKRDYANIRVRAKLYGARYAIGMNMDKYLEDLEDSRRQLENMNAPIDDSEMTSIILTGVEATHRTVVRMFNRDENPPDLNRVLNTLRGEAEMDKAEEERQTSTSGNDGENQLIGSMKTRKGKQARKGKLPKKIGKTRYSPNGPTHHLISQEWLEQDGWVPTIPYTDCPEDRVMYFTHSDRPGERVAFRKRRGRYWLDVYPAQTHSIMGAVTSKMNNSKLLLWHMRFAHQNIEAMRKMVEREMVKGMVSLTVADFEKPFHCLACQRAKQRRKAYKRQQGKRKKECFARLMSDISPEYGHQEETFTSSLFKMKHRDLNGVTY</sequence>
<comment type="caution">
    <text evidence="3">The sequence shown here is derived from an EMBL/GenBank/DDBJ whole genome shotgun (WGS) entry which is preliminary data.</text>
</comment>
<dbReference type="EMBL" id="NCKW01010083">
    <property type="protein sequence ID" value="POM65562.1"/>
    <property type="molecule type" value="Genomic_DNA"/>
</dbReference>
<dbReference type="Pfam" id="PF14223">
    <property type="entry name" value="Retrotran_gag_2"/>
    <property type="match status" value="1"/>
</dbReference>
<feature type="compositionally biased region" description="Polar residues" evidence="1">
    <location>
        <begin position="219"/>
        <end position="231"/>
    </location>
</feature>
<feature type="region of interest" description="Disordered" evidence="1">
    <location>
        <begin position="209"/>
        <end position="261"/>
    </location>
</feature>
<feature type="compositionally biased region" description="Basic residues" evidence="1">
    <location>
        <begin position="235"/>
        <end position="253"/>
    </location>
</feature>
<dbReference type="AlphaFoldDB" id="A0A2P4XJ23"/>
<gene>
    <name evidence="3" type="ORF">PHPALM_18700</name>
</gene>
<name>A0A2P4XJ23_9STRA</name>